<organism evidence="1 2">
    <name type="scientific">Olea europaea subsp. europaea</name>
    <dbReference type="NCBI Taxonomy" id="158383"/>
    <lineage>
        <taxon>Eukaryota</taxon>
        <taxon>Viridiplantae</taxon>
        <taxon>Streptophyta</taxon>
        <taxon>Embryophyta</taxon>
        <taxon>Tracheophyta</taxon>
        <taxon>Spermatophyta</taxon>
        <taxon>Magnoliopsida</taxon>
        <taxon>eudicotyledons</taxon>
        <taxon>Gunneridae</taxon>
        <taxon>Pentapetalae</taxon>
        <taxon>asterids</taxon>
        <taxon>lamiids</taxon>
        <taxon>Lamiales</taxon>
        <taxon>Oleaceae</taxon>
        <taxon>Oleeae</taxon>
        <taxon>Olea</taxon>
    </lineage>
</organism>
<proteinExistence type="predicted"/>
<accession>A0A8S0PLH1</accession>
<protein>
    <submittedName>
        <fullName evidence="1">Uncharacterized protein</fullName>
    </submittedName>
</protein>
<reference evidence="1 2" key="1">
    <citation type="submission" date="2019-12" db="EMBL/GenBank/DDBJ databases">
        <authorList>
            <person name="Alioto T."/>
            <person name="Alioto T."/>
            <person name="Gomez Garrido J."/>
        </authorList>
    </citation>
    <scope>NUCLEOTIDE SEQUENCE [LARGE SCALE GENOMIC DNA]</scope>
</reference>
<dbReference type="AlphaFoldDB" id="A0A8S0PLH1"/>
<evidence type="ECO:0000313" key="1">
    <source>
        <dbReference type="EMBL" id="CAA2955094.1"/>
    </source>
</evidence>
<sequence>IEMYIKNHKEQNKKQTIDDSVQQHGGYASLHIQKIDRPMLPRKLEDQSG</sequence>
<name>A0A8S0PLH1_OLEEU</name>
<evidence type="ECO:0000313" key="2">
    <source>
        <dbReference type="Proteomes" id="UP000594638"/>
    </source>
</evidence>
<feature type="non-terminal residue" evidence="1">
    <location>
        <position position="1"/>
    </location>
</feature>
<comment type="caution">
    <text evidence="1">The sequence shown here is derived from an EMBL/GenBank/DDBJ whole genome shotgun (WGS) entry which is preliminary data.</text>
</comment>
<dbReference type="Gramene" id="OE9A084768T1">
    <property type="protein sequence ID" value="OE9A084768C1"/>
    <property type="gene ID" value="OE9A084768"/>
</dbReference>
<gene>
    <name evidence="1" type="ORF">OLEA9_A084768</name>
</gene>
<dbReference type="EMBL" id="CACTIH010000138">
    <property type="protein sequence ID" value="CAA2955094.1"/>
    <property type="molecule type" value="Genomic_DNA"/>
</dbReference>
<dbReference type="Proteomes" id="UP000594638">
    <property type="component" value="Unassembled WGS sequence"/>
</dbReference>
<keyword evidence="2" id="KW-1185">Reference proteome</keyword>